<accession>A0A495W3N5</accession>
<name>A0A495W3N5_9PSEU</name>
<feature type="region of interest" description="Disordered" evidence="1">
    <location>
        <begin position="35"/>
        <end position="71"/>
    </location>
</feature>
<evidence type="ECO:0000313" key="3">
    <source>
        <dbReference type="EMBL" id="RKT55293.1"/>
    </source>
</evidence>
<protein>
    <recommendedName>
        <fullName evidence="5">DUF4232 domain-containing protein</fullName>
    </recommendedName>
</protein>
<keyword evidence="4" id="KW-1185">Reference proteome</keyword>
<feature type="compositionally biased region" description="Polar residues" evidence="1">
    <location>
        <begin position="42"/>
        <end position="66"/>
    </location>
</feature>
<evidence type="ECO:0008006" key="5">
    <source>
        <dbReference type="Google" id="ProtNLM"/>
    </source>
</evidence>
<evidence type="ECO:0000313" key="4">
    <source>
        <dbReference type="Proteomes" id="UP000282084"/>
    </source>
</evidence>
<sequence>MTPARNHRRLPAALAALAGGVIALTACAAPVRTAGTPVRTGGATSSAVATQNSSARVDLTAPTTDDPSIPDAARGWCTARDLEISAVEHVSPAPDDRLFALHFAPRGLVHCVIGGTLGDVAFAALDGVPLDPGIGGGQGPDHGEISVGDHREAVVYFRAPGEGGPDQPVATVSFTLPGKGTEGESVTVAWPSPFHGPLHVTGLMEPVG</sequence>
<feature type="signal peptide" evidence="2">
    <location>
        <begin position="1"/>
        <end position="28"/>
    </location>
</feature>
<dbReference type="Proteomes" id="UP000282084">
    <property type="component" value="Unassembled WGS sequence"/>
</dbReference>
<proteinExistence type="predicted"/>
<gene>
    <name evidence="3" type="ORF">C8E97_3955</name>
</gene>
<organism evidence="3 4">
    <name type="scientific">Saccharothrix australiensis</name>
    <dbReference type="NCBI Taxonomy" id="2072"/>
    <lineage>
        <taxon>Bacteria</taxon>
        <taxon>Bacillati</taxon>
        <taxon>Actinomycetota</taxon>
        <taxon>Actinomycetes</taxon>
        <taxon>Pseudonocardiales</taxon>
        <taxon>Pseudonocardiaceae</taxon>
        <taxon>Saccharothrix</taxon>
    </lineage>
</organism>
<feature type="chain" id="PRO_5019813979" description="DUF4232 domain-containing protein" evidence="2">
    <location>
        <begin position="29"/>
        <end position="208"/>
    </location>
</feature>
<dbReference type="EMBL" id="RBXO01000001">
    <property type="protein sequence ID" value="RKT55293.1"/>
    <property type="molecule type" value="Genomic_DNA"/>
</dbReference>
<reference evidence="3 4" key="1">
    <citation type="submission" date="2018-10" db="EMBL/GenBank/DDBJ databases">
        <title>Sequencing the genomes of 1000 actinobacteria strains.</title>
        <authorList>
            <person name="Klenk H.-P."/>
        </authorList>
    </citation>
    <scope>NUCLEOTIDE SEQUENCE [LARGE SCALE GENOMIC DNA]</scope>
    <source>
        <strain evidence="3 4">DSM 43800</strain>
    </source>
</reference>
<dbReference type="PROSITE" id="PS51257">
    <property type="entry name" value="PROKAR_LIPOPROTEIN"/>
    <property type="match status" value="1"/>
</dbReference>
<keyword evidence="2" id="KW-0732">Signal</keyword>
<comment type="caution">
    <text evidence="3">The sequence shown here is derived from an EMBL/GenBank/DDBJ whole genome shotgun (WGS) entry which is preliminary data.</text>
</comment>
<dbReference type="AlphaFoldDB" id="A0A495W3N5"/>
<evidence type="ECO:0000256" key="1">
    <source>
        <dbReference type="SAM" id="MobiDB-lite"/>
    </source>
</evidence>
<evidence type="ECO:0000256" key="2">
    <source>
        <dbReference type="SAM" id="SignalP"/>
    </source>
</evidence>